<evidence type="ECO:0008006" key="3">
    <source>
        <dbReference type="Google" id="ProtNLM"/>
    </source>
</evidence>
<dbReference type="GO" id="GO:0008218">
    <property type="term" value="P:bioluminescence"/>
    <property type="evidence" value="ECO:0007669"/>
    <property type="project" value="InterPro"/>
</dbReference>
<dbReference type="InterPro" id="IPR011584">
    <property type="entry name" value="GFP-related"/>
</dbReference>
<accession>A0A1I9LJ85</accession>
<protein>
    <recommendedName>
        <fullName evidence="3">Green fluorescence protein</fullName>
    </recommendedName>
</protein>
<dbReference type="Proteomes" id="UP000222281">
    <property type="component" value="Segment"/>
</dbReference>
<sequence length="262" mass="29490">MTMITPSLHACRSTLEDPRVPVEKMSKGEELFTGVVPILVELDGDVNGHKFSVSGEGEGDATYGKLTLKFICTTGKLPVPWPTLVTTFSYGVQCFSRYPDHMKRHDFFKSAMPEGYVQERTISFKDDGNYKTRAEVKFEGDTLVNRIELKGIDFKEDGNILGHKLEYNYNSHNVYITADKQKNGIKANFKIRHNIEDGSVQLADHYQQNTPIGDGPVLLPDNHYLSTQSALSKDPNEKRDHMVLLEFVTAAGITHGMDELYK</sequence>
<dbReference type="PRINTS" id="PR01229">
    <property type="entry name" value="GFLUORESCENT"/>
</dbReference>
<dbReference type="EMBL" id="KU238067">
    <property type="protein sequence ID" value="ANJ65616.1"/>
    <property type="molecule type" value="Genomic_DNA"/>
</dbReference>
<proteinExistence type="predicted"/>
<evidence type="ECO:0000313" key="1">
    <source>
        <dbReference type="EMBL" id="ANJ65616.1"/>
    </source>
</evidence>
<dbReference type="SUPFAM" id="SSF54511">
    <property type="entry name" value="GFP-like"/>
    <property type="match status" value="1"/>
</dbReference>
<name>A0A1I9LJ85_9CAUD</name>
<organism evidence="1 2">
    <name type="scientific">Stx converting phage vB_EcoS_P27</name>
    <dbReference type="NCBI Taxonomy" id="1792287"/>
    <lineage>
        <taxon>Viruses</taxon>
        <taxon>Duplodnaviria</taxon>
        <taxon>Heunggongvirae</taxon>
        <taxon>Uroviricota</taxon>
        <taxon>Caudoviricetes</taxon>
        <taxon>Sepvirinae</taxon>
        <taxon>Traversvirus</taxon>
        <taxon>Traversvirus P27</taxon>
    </lineage>
</organism>
<dbReference type="SMR" id="A0A1I9LJ85"/>
<dbReference type="GO" id="GO:0006091">
    <property type="term" value="P:generation of precursor metabolites and energy"/>
    <property type="evidence" value="ECO:0007669"/>
    <property type="project" value="InterPro"/>
</dbReference>
<evidence type="ECO:0000313" key="2">
    <source>
        <dbReference type="Proteomes" id="UP000222281"/>
    </source>
</evidence>
<reference evidence="1 2" key="1">
    <citation type="submission" date="2015-12" db="EMBL/GenBank/DDBJ databases">
        <title>Interplays between Shiga toxin-converting bacteriophages: plausible roles of RNA polyadenylation, oop RNA and the exo-xis region.</title>
        <authorList>
            <person name="Gasior T."/>
            <person name="Los J.M."/>
            <person name="Nowicki D."/>
            <person name="Licznerska K."/>
            <person name="Dydecka A."/>
            <person name="Bloch S."/>
            <person name="Topka G."/>
            <person name="Los M."/>
            <person name="Wrobel B."/>
            <person name="Nejman-Falenczyk B."/>
            <person name="Szalewska-Palasz A."/>
            <person name="Wegrzyn G."/>
            <person name="Wegrzyn A."/>
        </authorList>
    </citation>
    <scope>NUCLEOTIDE SEQUENCE [LARGE SCALE GENOMIC DNA]</scope>
</reference>
<dbReference type="InterPro" id="IPR000786">
    <property type="entry name" value="Green_fluorescent_prot"/>
</dbReference>
<gene>
    <name evidence="1" type="ORF">vBEcoSP27_47</name>
</gene>
<dbReference type="Gene3D" id="2.40.155.10">
    <property type="entry name" value="Green fluorescent protein"/>
    <property type="match status" value="2"/>
</dbReference>
<keyword evidence="2" id="KW-1185">Reference proteome</keyword>
<dbReference type="InterPro" id="IPR009017">
    <property type="entry name" value="GFP"/>
</dbReference>
<dbReference type="FunFam" id="2.40.155.10:FF:000003">
    <property type="entry name" value="Green fluorescent protein"/>
    <property type="match status" value="1"/>
</dbReference>
<dbReference type="Pfam" id="PF01353">
    <property type="entry name" value="GFP"/>
    <property type="match status" value="1"/>
</dbReference>